<feature type="compositionally biased region" description="Basic residues" evidence="1">
    <location>
        <begin position="363"/>
        <end position="380"/>
    </location>
</feature>
<evidence type="ECO:0000313" key="3">
    <source>
        <dbReference type="Proteomes" id="UP000054279"/>
    </source>
</evidence>
<sequence length="388" mass="41960">MHFVARIDRRASGCKLGPYGNQEFAKGKDADALNKLKFIAAFSDISDAPKHLGKYAKYPEDMMSWFEMSLNEALNSSKSADGGSANVHSFVREDSDRGTTYILGHTPPIIPELPQRTTSNIGKGAIGTGIRNSPSKQARKRIVLETLPADPKDLKLVHLFDPESRFTSWAKQASEISVNVPNFRDADGLLITPRDYETKLPDKQLVEVTGSFRMWEIPPKKKQGFSDNGARAFNFMIQKLQILPATVDHHAVLTSRAPSISAKSVSISDNVDPMDDVHVSDPLVNHGDDAGSSNTAANTGNIARATTPQPSGVQANINATPGLSGPLAAMDLVSTAVTSAIAEDNDYATISEGEYEQSGSSPSKRKQDKQHGSTRTKNARVTRSNDLG</sequence>
<protein>
    <submittedName>
        <fullName evidence="2">Uncharacterized protein</fullName>
    </submittedName>
</protein>
<dbReference type="HOGENOM" id="CLU_044893_0_0_1"/>
<dbReference type="Proteomes" id="UP000054279">
    <property type="component" value="Unassembled WGS sequence"/>
</dbReference>
<gene>
    <name evidence="2" type="ORF">M422DRAFT_38436</name>
</gene>
<accession>A0A0C9TVQ9</accession>
<proteinExistence type="predicted"/>
<dbReference type="EMBL" id="KN837394">
    <property type="protein sequence ID" value="KIJ25884.1"/>
    <property type="molecule type" value="Genomic_DNA"/>
</dbReference>
<keyword evidence="3" id="KW-1185">Reference proteome</keyword>
<organism evidence="2 3">
    <name type="scientific">Sphaerobolus stellatus (strain SS14)</name>
    <dbReference type="NCBI Taxonomy" id="990650"/>
    <lineage>
        <taxon>Eukaryota</taxon>
        <taxon>Fungi</taxon>
        <taxon>Dikarya</taxon>
        <taxon>Basidiomycota</taxon>
        <taxon>Agaricomycotina</taxon>
        <taxon>Agaricomycetes</taxon>
        <taxon>Phallomycetidae</taxon>
        <taxon>Geastrales</taxon>
        <taxon>Sphaerobolaceae</taxon>
        <taxon>Sphaerobolus</taxon>
    </lineage>
</organism>
<reference evidence="2 3" key="1">
    <citation type="submission" date="2014-06" db="EMBL/GenBank/DDBJ databases">
        <title>Evolutionary Origins and Diversification of the Mycorrhizal Mutualists.</title>
        <authorList>
            <consortium name="DOE Joint Genome Institute"/>
            <consortium name="Mycorrhizal Genomics Consortium"/>
            <person name="Kohler A."/>
            <person name="Kuo A."/>
            <person name="Nagy L.G."/>
            <person name="Floudas D."/>
            <person name="Copeland A."/>
            <person name="Barry K.W."/>
            <person name="Cichocki N."/>
            <person name="Veneault-Fourrey C."/>
            <person name="LaButti K."/>
            <person name="Lindquist E.A."/>
            <person name="Lipzen A."/>
            <person name="Lundell T."/>
            <person name="Morin E."/>
            <person name="Murat C."/>
            <person name="Riley R."/>
            <person name="Ohm R."/>
            <person name="Sun H."/>
            <person name="Tunlid A."/>
            <person name="Henrissat B."/>
            <person name="Grigoriev I.V."/>
            <person name="Hibbett D.S."/>
            <person name="Martin F."/>
        </authorList>
    </citation>
    <scope>NUCLEOTIDE SEQUENCE [LARGE SCALE GENOMIC DNA]</scope>
    <source>
        <strain evidence="2 3">SS14</strain>
    </source>
</reference>
<feature type="region of interest" description="Disordered" evidence="1">
    <location>
        <begin position="287"/>
        <end position="316"/>
    </location>
</feature>
<evidence type="ECO:0000256" key="1">
    <source>
        <dbReference type="SAM" id="MobiDB-lite"/>
    </source>
</evidence>
<name>A0A0C9TVQ9_SPHS4</name>
<dbReference type="AlphaFoldDB" id="A0A0C9TVQ9"/>
<feature type="compositionally biased region" description="Polar residues" evidence="1">
    <location>
        <begin position="291"/>
        <end position="316"/>
    </location>
</feature>
<feature type="region of interest" description="Disordered" evidence="1">
    <location>
        <begin position="345"/>
        <end position="388"/>
    </location>
</feature>
<evidence type="ECO:0000313" key="2">
    <source>
        <dbReference type="EMBL" id="KIJ25884.1"/>
    </source>
</evidence>